<organism evidence="1 2">
    <name type="scientific">Azospirillum thermophilum</name>
    <dbReference type="NCBI Taxonomy" id="2202148"/>
    <lineage>
        <taxon>Bacteria</taxon>
        <taxon>Pseudomonadati</taxon>
        <taxon>Pseudomonadota</taxon>
        <taxon>Alphaproteobacteria</taxon>
        <taxon>Rhodospirillales</taxon>
        <taxon>Azospirillaceae</taxon>
        <taxon>Azospirillum</taxon>
    </lineage>
</organism>
<evidence type="ECO:0000313" key="1">
    <source>
        <dbReference type="EMBL" id="AWK89498.1"/>
    </source>
</evidence>
<dbReference type="OrthoDB" id="9944164at2"/>
<name>A0A2S2CYF4_9PROT</name>
<dbReference type="Proteomes" id="UP000245629">
    <property type="component" value="Plasmid unnamed2"/>
</dbReference>
<dbReference type="EMBL" id="CP029357">
    <property type="protein sequence ID" value="AWK89498.1"/>
    <property type="molecule type" value="Genomic_DNA"/>
</dbReference>
<dbReference type="KEGG" id="azz:DEW08_26105"/>
<dbReference type="RefSeq" id="WP_109332836.1">
    <property type="nucleotide sequence ID" value="NZ_CP029357.1"/>
</dbReference>
<dbReference type="AlphaFoldDB" id="A0A2S2CYF4"/>
<proteinExistence type="predicted"/>
<protein>
    <submittedName>
        <fullName evidence="1">Uncharacterized protein</fullName>
    </submittedName>
</protein>
<gene>
    <name evidence="1" type="ORF">DEW08_26105</name>
</gene>
<geneLocation type="plasmid" evidence="1 2">
    <name>unnamed2</name>
</geneLocation>
<accession>A0A2S2CYF4</accession>
<reference evidence="2" key="1">
    <citation type="submission" date="2018-05" db="EMBL/GenBank/DDBJ databases">
        <title>Azospirillum thermophila sp. nov., a novel isolated from hot spring.</title>
        <authorList>
            <person name="Zhao Z."/>
        </authorList>
    </citation>
    <scope>NUCLEOTIDE SEQUENCE [LARGE SCALE GENOMIC DNA]</scope>
    <source>
        <strain evidence="2">CFH 70021</strain>
        <plasmid evidence="2">unnamed2</plasmid>
    </source>
</reference>
<sequence length="69" mass="7694">MEILKFASRQEAEDHLRAAGYQFLGAPSRWSRTQGLRTWYADVQLRERGAVILFTGAKSAAGLRETGVP</sequence>
<keyword evidence="2" id="KW-1185">Reference proteome</keyword>
<evidence type="ECO:0000313" key="2">
    <source>
        <dbReference type="Proteomes" id="UP000245629"/>
    </source>
</evidence>
<keyword evidence="1" id="KW-0614">Plasmid</keyword>